<evidence type="ECO:0000313" key="4">
    <source>
        <dbReference type="EMBL" id="EGV60924.1"/>
    </source>
</evidence>
<keyword evidence="1" id="KW-0694">RNA-binding</keyword>
<protein>
    <recommendedName>
        <fullName evidence="3">RRM domain-containing protein</fullName>
    </recommendedName>
</protein>
<dbReference type="GO" id="GO:0003723">
    <property type="term" value="F:RNA binding"/>
    <property type="evidence" value="ECO:0007669"/>
    <property type="project" value="UniProtKB-UniRule"/>
</dbReference>
<dbReference type="EMBL" id="GL996528">
    <property type="protein sequence ID" value="EGV60924.1"/>
    <property type="molecule type" value="Genomic_DNA"/>
</dbReference>
<proteinExistence type="predicted"/>
<dbReference type="GeneID" id="18249631"/>
<keyword evidence="5" id="KW-1185">Reference proteome</keyword>
<dbReference type="Gene3D" id="3.30.70.330">
    <property type="match status" value="1"/>
</dbReference>
<sequence length="247" mass="27648">MSSIIATNIPSTVTVEKLQEFFSFCGDVKSINPLGSGKYEVNFKSEKALSTALLLNDAELEGSSIKVEENKLPTYEEVPDKKPEDVGTSDEKKSFTATGDHNYDDIEQEEKPKYAIMAQLLSQGYGISDQMIEKSISFDKEHGYSTRFKGFVKSLDEKYIHLQNPESKSSKLLGDLVGQGKVVYGKFNKYFEQLAENPYGAKVHDFYKNLAGDVKDVHLEAKRLNQLKKEEDAKSGVDHVSAIIDKQ</sequence>
<evidence type="ECO:0000313" key="5">
    <source>
        <dbReference type="Proteomes" id="UP000000707"/>
    </source>
</evidence>
<dbReference type="PROSITE" id="PS50102">
    <property type="entry name" value="RRM"/>
    <property type="match status" value="1"/>
</dbReference>
<dbReference type="PANTHER" id="PTHR32343:SF10">
    <property type="entry name" value="RNA-BINDING REGION RNP-1 DOMAIN-CONTAINING PROTEIN"/>
    <property type="match status" value="1"/>
</dbReference>
<dbReference type="InterPro" id="IPR035979">
    <property type="entry name" value="RBD_domain_sf"/>
</dbReference>
<dbReference type="AlphaFoldDB" id="G3BDC1"/>
<dbReference type="InterPro" id="IPR012677">
    <property type="entry name" value="Nucleotide-bd_a/b_plait_sf"/>
</dbReference>
<evidence type="ECO:0000256" key="1">
    <source>
        <dbReference type="PROSITE-ProRule" id="PRU00176"/>
    </source>
</evidence>
<organism evidence="5">
    <name type="scientific">Candida tenuis (strain ATCC 10573 / BCRC 21748 / CBS 615 / JCM 9827 / NBRC 10315 / NRRL Y-1498 / VKM Y-70)</name>
    <name type="common">Yeast</name>
    <name type="synonym">Yamadazyma tenuis</name>
    <dbReference type="NCBI Taxonomy" id="590646"/>
    <lineage>
        <taxon>Eukaryota</taxon>
        <taxon>Fungi</taxon>
        <taxon>Dikarya</taxon>
        <taxon>Ascomycota</taxon>
        <taxon>Saccharomycotina</taxon>
        <taxon>Pichiomycetes</taxon>
        <taxon>Debaryomycetaceae</taxon>
        <taxon>Yamadazyma</taxon>
    </lineage>
</organism>
<reference evidence="4 5" key="1">
    <citation type="journal article" date="2011" name="Proc. Natl. Acad. Sci. U.S.A.">
        <title>Comparative genomics of xylose-fermenting fungi for enhanced biofuel production.</title>
        <authorList>
            <person name="Wohlbach D.J."/>
            <person name="Kuo A."/>
            <person name="Sato T.K."/>
            <person name="Potts K.M."/>
            <person name="Salamov A.A."/>
            <person name="LaButti K.M."/>
            <person name="Sun H."/>
            <person name="Clum A."/>
            <person name="Pangilinan J.L."/>
            <person name="Lindquist E.A."/>
            <person name="Lucas S."/>
            <person name="Lapidus A."/>
            <person name="Jin M."/>
            <person name="Gunawan C."/>
            <person name="Balan V."/>
            <person name="Dale B.E."/>
            <person name="Jeffries T.W."/>
            <person name="Zinkel R."/>
            <person name="Barry K.W."/>
            <person name="Grigoriev I.V."/>
            <person name="Gasch A.P."/>
        </authorList>
    </citation>
    <scope>NUCLEOTIDE SEQUENCE [LARGE SCALE GENOMIC DNA]</scope>
    <source>
        <strain evidence="4">ATCC 10573</strain>
        <strain evidence="5">ATCC 10573 / BCRC 21748 / CBS 615 / JCM 9827 / NBRC 10315 / NRRL Y-1498 / VKM Y-70</strain>
    </source>
</reference>
<feature type="compositionally biased region" description="Basic and acidic residues" evidence="2">
    <location>
        <begin position="78"/>
        <end position="94"/>
    </location>
</feature>
<dbReference type="InterPro" id="IPR000504">
    <property type="entry name" value="RRM_dom"/>
</dbReference>
<name>G3BDC1_CANTC</name>
<dbReference type="HOGENOM" id="CLU_074138_2_0_1"/>
<feature type="region of interest" description="Disordered" evidence="2">
    <location>
        <begin position="71"/>
        <end position="100"/>
    </location>
</feature>
<dbReference type="SUPFAM" id="SSF54928">
    <property type="entry name" value="RNA-binding domain, RBD"/>
    <property type="match status" value="1"/>
</dbReference>
<dbReference type="OrthoDB" id="7763451at2759"/>
<evidence type="ECO:0000256" key="2">
    <source>
        <dbReference type="SAM" id="MobiDB-lite"/>
    </source>
</evidence>
<dbReference type="eggNOG" id="ENOG502S19D">
    <property type="taxonomic scope" value="Eukaryota"/>
</dbReference>
<evidence type="ECO:0000259" key="3">
    <source>
        <dbReference type="PROSITE" id="PS50102"/>
    </source>
</evidence>
<feature type="domain" description="RRM" evidence="3">
    <location>
        <begin position="2"/>
        <end position="72"/>
    </location>
</feature>
<dbReference type="SMART" id="SM00360">
    <property type="entry name" value="RRM"/>
    <property type="match status" value="1"/>
</dbReference>
<gene>
    <name evidence="4" type="ORF">CANTEDRAFT_132558</name>
</gene>
<accession>G3BDC1</accession>
<dbReference type="KEGG" id="cten:18249631"/>
<dbReference type="EMBL" id="GL996528">
    <property type="protein sequence ID" value="EGV60925.1"/>
    <property type="molecule type" value="Genomic_DNA"/>
</dbReference>
<dbReference type="PANTHER" id="PTHR32343">
    <property type="entry name" value="SERINE/ARGININE-RICH SPLICING FACTOR"/>
    <property type="match status" value="1"/>
</dbReference>
<dbReference type="Proteomes" id="UP000000707">
    <property type="component" value="Unassembled WGS sequence"/>
</dbReference>
<dbReference type="STRING" id="590646.G3BDC1"/>